<organism evidence="1">
    <name type="scientific">viral metagenome</name>
    <dbReference type="NCBI Taxonomy" id="1070528"/>
    <lineage>
        <taxon>unclassified sequences</taxon>
        <taxon>metagenomes</taxon>
        <taxon>organismal metagenomes</taxon>
    </lineage>
</organism>
<dbReference type="EMBL" id="MN740684">
    <property type="protein sequence ID" value="QHU07301.1"/>
    <property type="molecule type" value="Genomic_DNA"/>
</dbReference>
<proteinExistence type="predicted"/>
<sequence length="226" mass="25744">MLGRVHSFQITDAERLGFLLDKCEAMSLLCQRATQHWSLIKFLFQIPLIITSSVMCILNSFDNDKGNMKIPNVVVNGASVLILALQNNLKVPEKVELFKSLSNNFLQIAHQIEGMEEEEISKANINTITEKYDSFIIQCLFEDIPKKIKLEIIESWEGRSLPLQLNGSSILKKRISNRNTPSPKMEGINNMWNDNDNQYKKNDNLVNADIGIPELESNIPKLQIDQ</sequence>
<name>A0A6C0JQY8_9ZZZZ</name>
<evidence type="ECO:0000313" key="1">
    <source>
        <dbReference type="EMBL" id="QHU07301.1"/>
    </source>
</evidence>
<reference evidence="1" key="1">
    <citation type="journal article" date="2020" name="Nature">
        <title>Giant virus diversity and host interactions through global metagenomics.</title>
        <authorList>
            <person name="Schulz F."/>
            <person name="Roux S."/>
            <person name="Paez-Espino D."/>
            <person name="Jungbluth S."/>
            <person name="Walsh D.A."/>
            <person name="Denef V.J."/>
            <person name="McMahon K.D."/>
            <person name="Konstantinidis K.T."/>
            <person name="Eloe-Fadrosh E.A."/>
            <person name="Kyrpides N.C."/>
            <person name="Woyke T."/>
        </authorList>
    </citation>
    <scope>NUCLEOTIDE SEQUENCE</scope>
    <source>
        <strain evidence="1">GVMAG-S-1040241-154</strain>
    </source>
</reference>
<dbReference type="AlphaFoldDB" id="A0A6C0JQY8"/>
<accession>A0A6C0JQY8</accession>
<protein>
    <submittedName>
        <fullName evidence="1">Uncharacterized protein</fullName>
    </submittedName>
</protein>